<evidence type="ECO:0008006" key="5">
    <source>
        <dbReference type="Google" id="ProtNLM"/>
    </source>
</evidence>
<protein>
    <recommendedName>
        <fullName evidence="5">NAD-dependent epimerase/dehydratase domain-containing protein</fullName>
    </recommendedName>
</protein>
<dbReference type="PANTHER" id="PTHR11092">
    <property type="entry name" value="SUGAR NUCLEOTIDE EPIMERASE RELATED"/>
    <property type="match status" value="1"/>
</dbReference>
<accession>A0A5E4MVM1</accession>
<reference evidence="3 4" key="1">
    <citation type="submission" date="2019-08" db="EMBL/GenBank/DDBJ databases">
        <authorList>
            <person name="Alioto T."/>
            <person name="Alioto T."/>
            <person name="Gomez Garrido J."/>
        </authorList>
    </citation>
    <scope>NUCLEOTIDE SEQUENCE [LARGE SCALE GENOMIC DNA]</scope>
</reference>
<dbReference type="NCBIfam" id="TIGR01777">
    <property type="entry name" value="yfcH"/>
    <property type="match status" value="1"/>
</dbReference>
<gene>
    <name evidence="3" type="ORF">CINCED_3A011102</name>
</gene>
<dbReference type="Proteomes" id="UP000325440">
    <property type="component" value="Unassembled WGS sequence"/>
</dbReference>
<dbReference type="Gene3D" id="3.40.50.720">
    <property type="entry name" value="NAD(P)-binding Rossmann-like Domain"/>
    <property type="match status" value="1"/>
</dbReference>
<dbReference type="EMBL" id="CABPRJ010001432">
    <property type="protein sequence ID" value="VVC36335.1"/>
    <property type="molecule type" value="Genomic_DNA"/>
</dbReference>
<evidence type="ECO:0000259" key="1">
    <source>
        <dbReference type="Pfam" id="PF01370"/>
    </source>
</evidence>
<organism evidence="3 4">
    <name type="scientific">Cinara cedri</name>
    <dbReference type="NCBI Taxonomy" id="506608"/>
    <lineage>
        <taxon>Eukaryota</taxon>
        <taxon>Metazoa</taxon>
        <taxon>Ecdysozoa</taxon>
        <taxon>Arthropoda</taxon>
        <taxon>Hexapoda</taxon>
        <taxon>Insecta</taxon>
        <taxon>Pterygota</taxon>
        <taxon>Neoptera</taxon>
        <taxon>Paraneoptera</taxon>
        <taxon>Hemiptera</taxon>
        <taxon>Sternorrhyncha</taxon>
        <taxon>Aphidomorpha</taxon>
        <taxon>Aphidoidea</taxon>
        <taxon>Aphididae</taxon>
        <taxon>Lachninae</taxon>
        <taxon>Cinara</taxon>
    </lineage>
</organism>
<dbReference type="InterPro" id="IPR010099">
    <property type="entry name" value="SDR39U1"/>
</dbReference>
<feature type="domain" description="DUF1731" evidence="2">
    <location>
        <begin position="251"/>
        <end position="298"/>
    </location>
</feature>
<dbReference type="InterPro" id="IPR001509">
    <property type="entry name" value="Epimerase_deHydtase"/>
</dbReference>
<evidence type="ECO:0000313" key="3">
    <source>
        <dbReference type="EMBL" id="VVC36335.1"/>
    </source>
</evidence>
<sequence length="301" mass="34068">MGHVLIGGGTGFIGRNLREILLREKYKVTVISRVKTGEEHIINWADIIHNGIPDNVNAVINLTGAPIMIPLKKFGYRFKKDIWISRVGSTMLLADIISQTQCKPNVFISVTNANMMYPSFGTWTEDYQPNSFMMEYNYFTSLGLYCERATEFLPIGVRKISIRTGTVLGHGGGFIKWLHHSTSMGLGATIGNGYQYQPWIHMSDLLNLILYSIENKKIHGILNGVSPEIATNGEITTTYAEISKNSVKFKIPNLVLRTLYGKERLELLSSNRQVIPFRTQEFGFQFKYSKIKNAMSHLLCY</sequence>
<dbReference type="PANTHER" id="PTHR11092:SF0">
    <property type="entry name" value="EPIMERASE FAMILY PROTEIN SDR39U1"/>
    <property type="match status" value="1"/>
</dbReference>
<dbReference type="Pfam" id="PF08338">
    <property type="entry name" value="DUF1731"/>
    <property type="match status" value="1"/>
</dbReference>
<dbReference type="SUPFAM" id="SSF51735">
    <property type="entry name" value="NAD(P)-binding Rossmann-fold domains"/>
    <property type="match status" value="1"/>
</dbReference>
<keyword evidence="4" id="KW-1185">Reference proteome</keyword>
<name>A0A5E4MVM1_9HEMI</name>
<dbReference type="AlphaFoldDB" id="A0A5E4MVM1"/>
<dbReference type="OrthoDB" id="276721at2759"/>
<proteinExistence type="predicted"/>
<feature type="domain" description="NAD-dependent epimerase/dehydratase" evidence="1">
    <location>
        <begin position="4"/>
        <end position="216"/>
    </location>
</feature>
<evidence type="ECO:0000259" key="2">
    <source>
        <dbReference type="Pfam" id="PF08338"/>
    </source>
</evidence>
<dbReference type="InterPro" id="IPR013549">
    <property type="entry name" value="DUF1731"/>
</dbReference>
<dbReference type="InterPro" id="IPR036291">
    <property type="entry name" value="NAD(P)-bd_dom_sf"/>
</dbReference>
<evidence type="ECO:0000313" key="4">
    <source>
        <dbReference type="Proteomes" id="UP000325440"/>
    </source>
</evidence>
<dbReference type="Pfam" id="PF01370">
    <property type="entry name" value="Epimerase"/>
    <property type="match status" value="1"/>
</dbReference>